<evidence type="ECO:0000256" key="1">
    <source>
        <dbReference type="ARBA" id="ARBA00022857"/>
    </source>
</evidence>
<dbReference type="PANTHER" id="PTHR43364:SF7">
    <property type="entry name" value="NADP-DEPENDENT OXIDOREDUCTASE DOMAIN-CONTAINING PROTEIN-RELATED"/>
    <property type="match status" value="1"/>
</dbReference>
<dbReference type="SUPFAM" id="SSF51430">
    <property type="entry name" value="NAD(P)-linked oxidoreductase"/>
    <property type="match status" value="1"/>
</dbReference>
<feature type="domain" description="NADP-dependent oxidoreductase" evidence="3">
    <location>
        <begin position="96"/>
        <end position="309"/>
    </location>
</feature>
<comment type="similarity">
    <text evidence="2">Belongs to the aldo/keto reductase family. Aldo/keto reductase 2 subfamily.</text>
</comment>
<dbReference type="InterPro" id="IPR050523">
    <property type="entry name" value="AKR_Detox_Biosynth"/>
</dbReference>
<dbReference type="InterPro" id="IPR036812">
    <property type="entry name" value="NAD(P)_OxRdtase_dom_sf"/>
</dbReference>
<sequence length="351" mass="39566">MPAQIQAPVPKPDNRLARYRALAPSASVHVSPLQLGAMSIGDKWADFGFGSMDKESSFRLLDAFYNAGATKYSTNYFDGDTSVKQQQLFAGNNFKSLYLSVEASLKKLRTSYIDIIYLHWWDYETSIEEVMNGLHSLVQQHKVLYLGISDTPAWVVARANQWARDHGKTQFVIYQGAWSVMQRDFEREIVGMARAEGMALAPWNVLAGGKLRTDAEEERRRKTGEKGRDPFGIGWERTETEKKMSAALEKIAKEVGAKHITSVAIAYLLHKTTYVFPIIGGRKIEHMEANIESLSIRLTPEHMKELENAVPFNVGFPYDFFGNGSEHNFIMKAAGWMEKQPVAPPITPELD</sequence>
<dbReference type="EMBL" id="JH711581">
    <property type="protein sequence ID" value="EIW79233.1"/>
    <property type="molecule type" value="Genomic_DNA"/>
</dbReference>
<protein>
    <submittedName>
        <fullName evidence="4">Arylalcohol dehydrogenase</fullName>
    </submittedName>
</protein>
<keyword evidence="5" id="KW-1185">Reference proteome</keyword>
<evidence type="ECO:0000259" key="3">
    <source>
        <dbReference type="Pfam" id="PF00248"/>
    </source>
</evidence>
<dbReference type="Pfam" id="PF00248">
    <property type="entry name" value="Aldo_ket_red"/>
    <property type="match status" value="1"/>
</dbReference>
<reference evidence="5" key="1">
    <citation type="journal article" date="2012" name="Science">
        <title>The Paleozoic origin of enzymatic lignin decomposition reconstructed from 31 fungal genomes.</title>
        <authorList>
            <person name="Floudas D."/>
            <person name="Binder M."/>
            <person name="Riley R."/>
            <person name="Barry K."/>
            <person name="Blanchette R.A."/>
            <person name="Henrissat B."/>
            <person name="Martinez A.T."/>
            <person name="Otillar R."/>
            <person name="Spatafora J.W."/>
            <person name="Yadav J.S."/>
            <person name="Aerts A."/>
            <person name="Benoit I."/>
            <person name="Boyd A."/>
            <person name="Carlson A."/>
            <person name="Copeland A."/>
            <person name="Coutinho P.M."/>
            <person name="de Vries R.P."/>
            <person name="Ferreira P."/>
            <person name="Findley K."/>
            <person name="Foster B."/>
            <person name="Gaskell J."/>
            <person name="Glotzer D."/>
            <person name="Gorecki P."/>
            <person name="Heitman J."/>
            <person name="Hesse C."/>
            <person name="Hori C."/>
            <person name="Igarashi K."/>
            <person name="Jurgens J.A."/>
            <person name="Kallen N."/>
            <person name="Kersten P."/>
            <person name="Kohler A."/>
            <person name="Kuees U."/>
            <person name="Kumar T.K.A."/>
            <person name="Kuo A."/>
            <person name="LaButti K."/>
            <person name="Larrondo L.F."/>
            <person name="Lindquist E."/>
            <person name="Ling A."/>
            <person name="Lombard V."/>
            <person name="Lucas S."/>
            <person name="Lundell T."/>
            <person name="Martin R."/>
            <person name="McLaughlin D.J."/>
            <person name="Morgenstern I."/>
            <person name="Morin E."/>
            <person name="Murat C."/>
            <person name="Nagy L.G."/>
            <person name="Nolan M."/>
            <person name="Ohm R.A."/>
            <person name="Patyshakuliyeva A."/>
            <person name="Rokas A."/>
            <person name="Ruiz-Duenas F.J."/>
            <person name="Sabat G."/>
            <person name="Salamov A."/>
            <person name="Samejima M."/>
            <person name="Schmutz J."/>
            <person name="Slot J.C."/>
            <person name="St John F."/>
            <person name="Stenlid J."/>
            <person name="Sun H."/>
            <person name="Sun S."/>
            <person name="Syed K."/>
            <person name="Tsang A."/>
            <person name="Wiebenga A."/>
            <person name="Young D."/>
            <person name="Pisabarro A."/>
            <person name="Eastwood D.C."/>
            <person name="Martin F."/>
            <person name="Cullen D."/>
            <person name="Grigoriev I.V."/>
            <person name="Hibbett D.S."/>
        </authorList>
    </citation>
    <scope>NUCLEOTIDE SEQUENCE [LARGE SCALE GENOMIC DNA]</scope>
    <source>
        <strain evidence="5">RWD-64-598 SS2</strain>
    </source>
</reference>
<dbReference type="OrthoDB" id="48988at2759"/>
<dbReference type="Gene3D" id="3.20.20.100">
    <property type="entry name" value="NADP-dependent oxidoreductase domain"/>
    <property type="match status" value="1"/>
</dbReference>
<proteinExistence type="inferred from homology"/>
<dbReference type="RefSeq" id="XP_007770912.1">
    <property type="nucleotide sequence ID" value="XM_007772722.1"/>
</dbReference>
<dbReference type="KEGG" id="cput:CONPUDRAFT_167016"/>
<gene>
    <name evidence="4" type="ORF">CONPUDRAFT_167016</name>
</gene>
<dbReference type="OMA" id="EWMASRQ"/>
<dbReference type="PANTHER" id="PTHR43364">
    <property type="entry name" value="NADH-SPECIFIC METHYLGLYOXAL REDUCTASE-RELATED"/>
    <property type="match status" value="1"/>
</dbReference>
<accession>A0A5M3MJE1</accession>
<dbReference type="InterPro" id="IPR023210">
    <property type="entry name" value="NADP_OxRdtase_dom"/>
</dbReference>
<evidence type="ECO:0000313" key="5">
    <source>
        <dbReference type="Proteomes" id="UP000053558"/>
    </source>
</evidence>
<dbReference type="GeneID" id="19205685"/>
<name>A0A5M3MJE1_CONPW</name>
<comment type="caution">
    <text evidence="4">The sequence shown here is derived from an EMBL/GenBank/DDBJ whole genome shotgun (WGS) entry which is preliminary data.</text>
</comment>
<keyword evidence="1" id="KW-0521">NADP</keyword>
<dbReference type="Proteomes" id="UP000053558">
    <property type="component" value="Unassembled WGS sequence"/>
</dbReference>
<evidence type="ECO:0000256" key="2">
    <source>
        <dbReference type="ARBA" id="ARBA00038157"/>
    </source>
</evidence>
<organism evidence="4 5">
    <name type="scientific">Coniophora puteana (strain RWD-64-598)</name>
    <name type="common">Brown rot fungus</name>
    <dbReference type="NCBI Taxonomy" id="741705"/>
    <lineage>
        <taxon>Eukaryota</taxon>
        <taxon>Fungi</taxon>
        <taxon>Dikarya</taxon>
        <taxon>Basidiomycota</taxon>
        <taxon>Agaricomycotina</taxon>
        <taxon>Agaricomycetes</taxon>
        <taxon>Agaricomycetidae</taxon>
        <taxon>Boletales</taxon>
        <taxon>Coniophorineae</taxon>
        <taxon>Coniophoraceae</taxon>
        <taxon>Coniophora</taxon>
    </lineage>
</organism>
<dbReference type="AlphaFoldDB" id="A0A5M3MJE1"/>
<evidence type="ECO:0000313" key="4">
    <source>
        <dbReference type="EMBL" id="EIW79233.1"/>
    </source>
</evidence>